<evidence type="ECO:0000256" key="1">
    <source>
        <dbReference type="ARBA" id="ARBA00004613"/>
    </source>
</evidence>
<reference evidence="9" key="1">
    <citation type="submission" date="2021-10" db="EMBL/GenBank/DDBJ databases">
        <title>Tropical sea cucumber genome reveals ecological adaptation and Cuvierian tubules defense mechanism.</title>
        <authorList>
            <person name="Chen T."/>
        </authorList>
    </citation>
    <scope>NUCLEOTIDE SEQUENCE</scope>
    <source>
        <strain evidence="9">Nanhai2018</strain>
        <tissue evidence="9">Muscle</tissue>
    </source>
</reference>
<dbReference type="EMBL" id="JAIZAY010000011">
    <property type="protein sequence ID" value="KAJ8033488.1"/>
    <property type="molecule type" value="Genomic_DNA"/>
</dbReference>
<evidence type="ECO:0000256" key="7">
    <source>
        <dbReference type="SAM" id="SignalP"/>
    </source>
</evidence>
<dbReference type="PANTHER" id="PTHR47221:SF6">
    <property type="entry name" value="FIBRINOGEN ALPHA CHAIN"/>
    <property type="match status" value="1"/>
</dbReference>
<organism evidence="9 10">
    <name type="scientific">Holothuria leucospilota</name>
    <name type="common">Black long sea cucumber</name>
    <name type="synonym">Mertensiothuria leucospilota</name>
    <dbReference type="NCBI Taxonomy" id="206669"/>
    <lineage>
        <taxon>Eukaryota</taxon>
        <taxon>Metazoa</taxon>
        <taxon>Echinodermata</taxon>
        <taxon>Eleutherozoa</taxon>
        <taxon>Echinozoa</taxon>
        <taxon>Holothuroidea</taxon>
        <taxon>Aspidochirotacea</taxon>
        <taxon>Aspidochirotida</taxon>
        <taxon>Holothuriidae</taxon>
        <taxon>Holothuria</taxon>
    </lineage>
</organism>
<dbReference type="CDD" id="cd19941">
    <property type="entry name" value="TIL"/>
    <property type="match status" value="1"/>
</dbReference>
<feature type="signal peptide" evidence="7">
    <location>
        <begin position="1"/>
        <end position="23"/>
    </location>
</feature>
<dbReference type="Gene3D" id="3.90.215.10">
    <property type="entry name" value="Gamma Fibrinogen, chain A, domain 1"/>
    <property type="match status" value="2"/>
</dbReference>
<keyword evidence="2" id="KW-0964">Secreted</keyword>
<dbReference type="InterPro" id="IPR002181">
    <property type="entry name" value="Fibrinogen_a/b/g_C_dom"/>
</dbReference>
<accession>A0A9Q1BVM5</accession>
<keyword evidence="10" id="KW-1185">Reference proteome</keyword>
<keyword evidence="6" id="KW-0325">Glycoprotein</keyword>
<keyword evidence="3 7" id="KW-0732">Signal</keyword>
<keyword evidence="4" id="KW-0175">Coiled coil</keyword>
<evidence type="ECO:0000256" key="2">
    <source>
        <dbReference type="ARBA" id="ARBA00022525"/>
    </source>
</evidence>
<dbReference type="GO" id="GO:0005576">
    <property type="term" value="C:extracellular region"/>
    <property type="evidence" value="ECO:0007669"/>
    <property type="project" value="UniProtKB-SubCell"/>
</dbReference>
<dbReference type="InterPro" id="IPR014716">
    <property type="entry name" value="Fibrinogen_a/b/g_C_1"/>
</dbReference>
<dbReference type="NCBIfam" id="NF040941">
    <property type="entry name" value="GGGWT_bact"/>
    <property type="match status" value="1"/>
</dbReference>
<feature type="chain" id="PRO_5040224483" evidence="7">
    <location>
        <begin position="24"/>
        <end position="406"/>
    </location>
</feature>
<gene>
    <name evidence="9" type="ORF">HOLleu_23741</name>
</gene>
<dbReference type="InterPro" id="IPR037579">
    <property type="entry name" value="FIB_ANG-like"/>
</dbReference>
<dbReference type="AlphaFoldDB" id="A0A9Q1BVM5"/>
<evidence type="ECO:0000313" key="9">
    <source>
        <dbReference type="EMBL" id="KAJ8033488.1"/>
    </source>
</evidence>
<evidence type="ECO:0000256" key="4">
    <source>
        <dbReference type="ARBA" id="ARBA00023054"/>
    </source>
</evidence>
<dbReference type="SMART" id="SM00186">
    <property type="entry name" value="FBG"/>
    <property type="match status" value="2"/>
</dbReference>
<feature type="domain" description="Fibrinogen C-terminal" evidence="8">
    <location>
        <begin position="40"/>
        <end position="188"/>
    </location>
</feature>
<comment type="caution">
    <text evidence="9">The sequence shown here is derived from an EMBL/GenBank/DDBJ whole genome shotgun (WGS) entry which is preliminary data.</text>
</comment>
<dbReference type="PANTHER" id="PTHR47221">
    <property type="entry name" value="FIBRINOGEN ALPHA CHAIN"/>
    <property type="match status" value="1"/>
</dbReference>
<proteinExistence type="predicted"/>
<evidence type="ECO:0000256" key="5">
    <source>
        <dbReference type="ARBA" id="ARBA00023157"/>
    </source>
</evidence>
<keyword evidence="5" id="KW-1015">Disulfide bond</keyword>
<dbReference type="Proteomes" id="UP001152320">
    <property type="component" value="Chromosome 11"/>
</dbReference>
<dbReference type="InterPro" id="IPR036056">
    <property type="entry name" value="Fibrinogen-like_C"/>
</dbReference>
<feature type="domain" description="Fibrinogen C-terminal" evidence="8">
    <location>
        <begin position="289"/>
        <end position="406"/>
    </location>
</feature>
<sequence>MHCCLLRVTQFVVLCWTGRILRGQQMTDSNNDQGTSYFYYQQPEHPRDCAEIQNQCSSGISSGVYLIRPDGFPDPFEIYCNNTNSEGWTVILRRDNGFVGFDRNWNEYKDGFGFLSQDFWIGHEKLSFVTNQKNYKLRIDITNSNGLSCYLNYEVFRTSDEFGNFKVTSLEQYSGNADECISFCSSNMIPGDCNCQKTCSNPSVCVNTCSTDDTCVCPNGFYLKGEECVPLSQCTSGCFVDGEIVPEGGSYVNADCSRRGVCNNGQLTWNDAYSCNSNEVCEVRNNVRQCYSDDVMDCLDIYNAGFSDSDVYTISPANWSGSPFQVYCNMTDGGGWTVFQRRVDGTVNFYRNWTSYKEGFGTPYHENWLGNDKLYHLTNQKRYTLRIDFVNLDGSPYYAKSFLPFE</sequence>
<evidence type="ECO:0000259" key="8">
    <source>
        <dbReference type="PROSITE" id="PS51406"/>
    </source>
</evidence>
<name>A0A9Q1BVM5_HOLLE</name>
<comment type="subcellular location">
    <subcellularLocation>
        <location evidence="1">Secreted</location>
    </subcellularLocation>
</comment>
<dbReference type="PROSITE" id="PS51406">
    <property type="entry name" value="FIBRINOGEN_C_2"/>
    <property type="match status" value="2"/>
</dbReference>
<evidence type="ECO:0000256" key="3">
    <source>
        <dbReference type="ARBA" id="ARBA00022729"/>
    </source>
</evidence>
<evidence type="ECO:0000256" key="6">
    <source>
        <dbReference type="ARBA" id="ARBA00023180"/>
    </source>
</evidence>
<dbReference type="Pfam" id="PF00147">
    <property type="entry name" value="Fibrinogen_C"/>
    <property type="match status" value="2"/>
</dbReference>
<protein>
    <submittedName>
        <fullName evidence="9">Fibrinogen C domain-containing protein 1</fullName>
    </submittedName>
</protein>
<dbReference type="SUPFAM" id="SSF56496">
    <property type="entry name" value="Fibrinogen C-terminal domain-like"/>
    <property type="match status" value="2"/>
</dbReference>
<evidence type="ECO:0000313" key="10">
    <source>
        <dbReference type="Proteomes" id="UP001152320"/>
    </source>
</evidence>